<feature type="transmembrane region" description="Helical" evidence="1">
    <location>
        <begin position="121"/>
        <end position="144"/>
    </location>
</feature>
<gene>
    <name evidence="2" type="ORF">A9D14_06340</name>
</gene>
<keyword evidence="1" id="KW-0472">Membrane</keyword>
<keyword evidence="1" id="KW-1133">Transmembrane helix</keyword>
<protein>
    <submittedName>
        <fullName evidence="2">Rod shape-determining protein MreD</fullName>
    </submittedName>
</protein>
<feature type="transmembrane region" description="Helical" evidence="1">
    <location>
        <begin position="20"/>
        <end position="39"/>
    </location>
</feature>
<dbReference type="Proteomes" id="UP000195807">
    <property type="component" value="Chromosome"/>
</dbReference>
<evidence type="ECO:0000256" key="1">
    <source>
        <dbReference type="SAM" id="Phobius"/>
    </source>
</evidence>
<accession>A0A1Z1FAV2</accession>
<dbReference type="EMBL" id="CP019602">
    <property type="protein sequence ID" value="ARU15872.1"/>
    <property type="molecule type" value="Genomic_DNA"/>
</dbReference>
<evidence type="ECO:0000313" key="2">
    <source>
        <dbReference type="EMBL" id="ARU15872.1"/>
    </source>
</evidence>
<feature type="transmembrane region" description="Helical" evidence="1">
    <location>
        <begin position="46"/>
        <end position="67"/>
    </location>
</feature>
<name>A0A1Z1FAV2_9SPHN</name>
<feature type="transmembrane region" description="Helical" evidence="1">
    <location>
        <begin position="156"/>
        <end position="176"/>
    </location>
</feature>
<proteinExistence type="predicted"/>
<keyword evidence="3" id="KW-1185">Reference proteome</keyword>
<feature type="transmembrane region" description="Helical" evidence="1">
    <location>
        <begin position="87"/>
        <end position="109"/>
    </location>
</feature>
<sequence length="185" mass="20678">MPLKGDRLPGEDMFQRRLNRAPSPVLATIIPWLSIAILSMAPLSPIIASAPVLPPFSFMLLIAWRLFRPGMLPLWAGAPLGLFDDLFSGQPIGSAVLLWSLTMIALEALDNWQRWRSFWQDWAVASVMIAAYLFFGHVLAVMAGTLWYPSLLLPQLLISILSFPLFTRLVAILDVLRRARVKVLG</sequence>
<reference evidence="2 3" key="1">
    <citation type="submission" date="2017-01" db="EMBL/GenBank/DDBJ databases">
        <title>Complete genome sequence of esterase-producing bacterium Croceicoccus marinus E4A9.</title>
        <authorList>
            <person name="Wu Y.-H."/>
            <person name="Cheng H."/>
            <person name="Xu L."/>
            <person name="Huo Y.-Y."/>
            <person name="Wang C.-S."/>
            <person name="Xu X.-W."/>
        </authorList>
    </citation>
    <scope>NUCLEOTIDE SEQUENCE [LARGE SCALE GENOMIC DNA]</scope>
    <source>
        <strain evidence="2 3">E4A9</strain>
    </source>
</reference>
<dbReference type="STRING" id="450378.GCA_001661675_01271"/>
<dbReference type="RefSeq" id="WP_066844136.1">
    <property type="nucleotide sequence ID" value="NZ_CP019602.1"/>
</dbReference>
<dbReference type="OrthoDB" id="7426601at2"/>
<keyword evidence="1" id="KW-0812">Transmembrane</keyword>
<organism evidence="2 3">
    <name type="scientific">Croceicoccus marinus</name>
    <dbReference type="NCBI Taxonomy" id="450378"/>
    <lineage>
        <taxon>Bacteria</taxon>
        <taxon>Pseudomonadati</taxon>
        <taxon>Pseudomonadota</taxon>
        <taxon>Alphaproteobacteria</taxon>
        <taxon>Sphingomonadales</taxon>
        <taxon>Erythrobacteraceae</taxon>
        <taxon>Croceicoccus</taxon>
    </lineage>
</organism>
<dbReference type="AlphaFoldDB" id="A0A1Z1FAV2"/>
<evidence type="ECO:0000313" key="3">
    <source>
        <dbReference type="Proteomes" id="UP000195807"/>
    </source>
</evidence>
<dbReference type="KEGG" id="cman:A9D14_06340"/>